<keyword evidence="3" id="KW-1185">Reference proteome</keyword>
<name>A0A8I6TKY5_CIMLE</name>
<organism evidence="2 3">
    <name type="scientific">Cimex lectularius</name>
    <name type="common">Bed bug</name>
    <name type="synonym">Acanthia lectularia</name>
    <dbReference type="NCBI Taxonomy" id="79782"/>
    <lineage>
        <taxon>Eukaryota</taxon>
        <taxon>Metazoa</taxon>
        <taxon>Ecdysozoa</taxon>
        <taxon>Arthropoda</taxon>
        <taxon>Hexapoda</taxon>
        <taxon>Insecta</taxon>
        <taxon>Pterygota</taxon>
        <taxon>Neoptera</taxon>
        <taxon>Paraneoptera</taxon>
        <taxon>Hemiptera</taxon>
        <taxon>Heteroptera</taxon>
        <taxon>Panheteroptera</taxon>
        <taxon>Cimicomorpha</taxon>
        <taxon>Cimicidae</taxon>
        <taxon>Cimex</taxon>
    </lineage>
</organism>
<sequence>MIKYYPTISPLGFNYKFLCSIEGGNRFNFDSQCNACDHEFKENFTDHQGMILRPGAPSMRIPRNQGTFILESRLKKEPGNEVGQFENGSVETRCRKASGNPKPFSVSDYQD</sequence>
<dbReference type="EnsemblMetazoa" id="XM_024229231.1">
    <property type="protein sequence ID" value="XP_024084999.1"/>
    <property type="gene ID" value="LOC112127776"/>
</dbReference>
<feature type="region of interest" description="Disordered" evidence="1">
    <location>
        <begin position="79"/>
        <end position="111"/>
    </location>
</feature>
<dbReference type="KEGG" id="clec:112127776"/>
<reference evidence="2" key="1">
    <citation type="submission" date="2022-01" db="UniProtKB">
        <authorList>
            <consortium name="EnsemblMetazoa"/>
        </authorList>
    </citation>
    <scope>IDENTIFICATION</scope>
</reference>
<evidence type="ECO:0000256" key="1">
    <source>
        <dbReference type="SAM" id="MobiDB-lite"/>
    </source>
</evidence>
<evidence type="ECO:0000313" key="2">
    <source>
        <dbReference type="EnsemblMetazoa" id="XP_024084999.1"/>
    </source>
</evidence>
<dbReference type="RefSeq" id="XP_024084999.1">
    <property type="nucleotide sequence ID" value="XM_024229231.1"/>
</dbReference>
<dbReference type="AlphaFoldDB" id="A0A8I6TKY5"/>
<dbReference type="Proteomes" id="UP000494040">
    <property type="component" value="Unassembled WGS sequence"/>
</dbReference>
<protein>
    <submittedName>
        <fullName evidence="2">Uncharacterized protein</fullName>
    </submittedName>
</protein>
<accession>A0A8I6TKY5</accession>
<dbReference type="GeneID" id="112127776"/>
<evidence type="ECO:0000313" key="3">
    <source>
        <dbReference type="Proteomes" id="UP000494040"/>
    </source>
</evidence>
<proteinExistence type="predicted"/>